<feature type="region of interest" description="Disordered" evidence="8">
    <location>
        <begin position="368"/>
        <end position="389"/>
    </location>
</feature>
<dbReference type="GO" id="GO:0000467">
    <property type="term" value="P:exonucleolytic trimming to generate mature 3'-end of 5.8S rRNA from tricistronic rRNA transcript (SSU-rRNA, 5.8S rRNA, LSU-rRNA)"/>
    <property type="evidence" value="ECO:0007669"/>
    <property type="project" value="TreeGrafter"/>
</dbReference>
<dbReference type="InterPro" id="IPR027408">
    <property type="entry name" value="PNPase/RNase_PH_dom_sf"/>
</dbReference>
<evidence type="ECO:0000313" key="11">
    <source>
        <dbReference type="EMBL" id="OAE33182.1"/>
    </source>
</evidence>
<dbReference type="PANTHER" id="PTHR11097">
    <property type="entry name" value="EXOSOME COMPLEX EXONUCLEASE RIBOSOMAL RNA PROCESSING PROTEIN"/>
    <property type="match status" value="1"/>
</dbReference>
<gene>
    <name evidence="11" type="ORF">AXG93_4773s1560</name>
</gene>
<feature type="domain" description="Exoribonuclease phosphorolytic" evidence="10">
    <location>
        <begin position="194"/>
        <end position="261"/>
    </location>
</feature>
<sequence length="529" mass="57528">MNNYGPKLSNNEKEFILAALRAEQRIDGRRPFDSRRLSITFSKQDGAVEVQQGQTRVMAVVTGTLGPPFPDRPTEGSLVIFTEFSPMADPSFELGRPGELSVELGRIIDRGLRESRAVDTESLCVLAGRAAWQIRLDIHILDNGGNLVDVANIAALAALSSYRRPDCSIGGHDGQEVIVHPPEVREPVSLILHHLPIAVTFAFFADGELEALDPSVKEEAVMGGRLTVTVNSQGDVCAIQKGGGVGVRSSEIIRCIRIALSKAVEVTNQLKKAVPDSHQYPYLGEFFPISEVPLVLMLGLFFSGCYWVDANALERARRKVKRHPDHKNADFSKNRTDVVSRDVEMNEVGVASANQDERREAVMEILRTEDMDESTSSEEEDDDIPDNLGGKKQEAEIEAKTQVVAGKVRGVKSEGIGKDAPFQGGPSLWDDGVVNGSGTGHKHLDADAMNEFDQVSEAIQKTTMKKEASPDGGPSSLANMAAASVYAQMSTVQPVKDERPLGPVFAQGDLKPVPTSLLDAVKKQKKRKK</sequence>
<comment type="similarity">
    <text evidence="3">Belongs to the RNase PH family.</text>
</comment>
<feature type="region of interest" description="Disordered" evidence="8">
    <location>
        <begin position="498"/>
        <end position="529"/>
    </location>
</feature>
<dbReference type="SUPFAM" id="SSF54211">
    <property type="entry name" value="Ribosomal protein S5 domain 2-like"/>
    <property type="match status" value="1"/>
</dbReference>
<dbReference type="GO" id="GO:0034475">
    <property type="term" value="P:U4 snRNA 3'-end processing"/>
    <property type="evidence" value="ECO:0007669"/>
    <property type="project" value="TreeGrafter"/>
</dbReference>
<evidence type="ECO:0000256" key="1">
    <source>
        <dbReference type="ARBA" id="ARBA00004123"/>
    </source>
</evidence>
<dbReference type="Gene3D" id="3.30.230.70">
    <property type="entry name" value="GHMP Kinase, N-terminal domain"/>
    <property type="match status" value="1"/>
</dbReference>
<dbReference type="Pfam" id="PF01138">
    <property type="entry name" value="RNase_PH"/>
    <property type="match status" value="1"/>
</dbReference>
<dbReference type="GO" id="GO:0071028">
    <property type="term" value="P:nuclear mRNA surveillance"/>
    <property type="evidence" value="ECO:0007669"/>
    <property type="project" value="TreeGrafter"/>
</dbReference>
<dbReference type="InterPro" id="IPR015847">
    <property type="entry name" value="ExoRNase_PH_dom2"/>
</dbReference>
<evidence type="ECO:0000259" key="9">
    <source>
        <dbReference type="Pfam" id="PF01138"/>
    </source>
</evidence>
<dbReference type="GO" id="GO:0034473">
    <property type="term" value="P:U1 snRNA 3'-end processing"/>
    <property type="evidence" value="ECO:0007669"/>
    <property type="project" value="TreeGrafter"/>
</dbReference>
<dbReference type="GO" id="GO:0000177">
    <property type="term" value="C:cytoplasmic exosome (RNase complex)"/>
    <property type="evidence" value="ECO:0007669"/>
    <property type="project" value="TreeGrafter"/>
</dbReference>
<dbReference type="InterPro" id="IPR033100">
    <property type="entry name" value="Rrp45"/>
</dbReference>
<evidence type="ECO:0000256" key="2">
    <source>
        <dbReference type="ARBA" id="ARBA00004496"/>
    </source>
</evidence>
<keyword evidence="12" id="KW-1185">Reference proteome</keyword>
<keyword evidence="6" id="KW-0539">Nucleus</keyword>
<name>A0A176WLJ8_MARPO</name>
<proteinExistence type="inferred from homology"/>
<reference evidence="11" key="1">
    <citation type="submission" date="2016-03" db="EMBL/GenBank/DDBJ databases">
        <title>Mechanisms controlling the formation of the plant cell surface in tip-growing cells are functionally conserved among land plants.</title>
        <authorList>
            <person name="Honkanen S."/>
            <person name="Jones V.A."/>
            <person name="Morieri G."/>
            <person name="Champion C."/>
            <person name="Hetherington A.J."/>
            <person name="Kelly S."/>
            <person name="Saint-Marcoux D."/>
            <person name="Proust H."/>
            <person name="Prescott H."/>
            <person name="Dolan L."/>
        </authorList>
    </citation>
    <scope>NUCLEOTIDE SEQUENCE [LARGE SCALE GENOMIC DNA]</scope>
    <source>
        <tissue evidence="11">Whole gametophyte</tissue>
    </source>
</reference>
<dbReference type="GO" id="GO:0016075">
    <property type="term" value="P:rRNA catabolic process"/>
    <property type="evidence" value="ECO:0007669"/>
    <property type="project" value="TreeGrafter"/>
</dbReference>
<dbReference type="Proteomes" id="UP000077202">
    <property type="component" value="Unassembled WGS sequence"/>
</dbReference>
<keyword evidence="5" id="KW-0694">RNA-binding</keyword>
<feature type="domain" description="Exoribonuclease phosphorolytic" evidence="9">
    <location>
        <begin position="35"/>
        <end position="165"/>
    </location>
</feature>
<dbReference type="SUPFAM" id="SSF55666">
    <property type="entry name" value="Ribonuclease PH domain 2-like"/>
    <property type="match status" value="1"/>
</dbReference>
<dbReference type="GO" id="GO:0035925">
    <property type="term" value="F:mRNA 3'-UTR AU-rich region binding"/>
    <property type="evidence" value="ECO:0007669"/>
    <property type="project" value="TreeGrafter"/>
</dbReference>
<dbReference type="InterPro" id="IPR050590">
    <property type="entry name" value="Exosome_comp_Rrp42_subfam"/>
</dbReference>
<comment type="caution">
    <text evidence="11">The sequence shown here is derived from an EMBL/GenBank/DDBJ whole genome shotgun (WGS) entry which is preliminary data.</text>
</comment>
<comment type="subcellular location">
    <subcellularLocation>
        <location evidence="2">Cytoplasm</location>
    </subcellularLocation>
    <subcellularLocation>
        <location evidence="1">Nucleus</location>
    </subcellularLocation>
</comment>
<dbReference type="FunFam" id="3.30.230.70:FF:000007">
    <property type="entry name" value="Exosome complex component RRP45B"/>
    <property type="match status" value="1"/>
</dbReference>
<evidence type="ECO:0000256" key="4">
    <source>
        <dbReference type="ARBA" id="ARBA00022490"/>
    </source>
</evidence>
<evidence type="ECO:0000259" key="10">
    <source>
        <dbReference type="Pfam" id="PF03725"/>
    </source>
</evidence>
<protein>
    <recommendedName>
        <fullName evidence="7">Protein ECERIFERUM 7</fullName>
    </recommendedName>
</protein>
<dbReference type="AlphaFoldDB" id="A0A176WLJ8"/>
<dbReference type="InterPro" id="IPR036345">
    <property type="entry name" value="ExoRNase_PH_dom2_sf"/>
</dbReference>
<accession>A0A176WLJ8</accession>
<dbReference type="CDD" id="cd11368">
    <property type="entry name" value="RNase_PH_RRP45"/>
    <property type="match status" value="1"/>
</dbReference>
<evidence type="ECO:0000256" key="7">
    <source>
        <dbReference type="ARBA" id="ARBA00079975"/>
    </source>
</evidence>
<dbReference type="GO" id="GO:0000176">
    <property type="term" value="C:nuclear exosome (RNase complex)"/>
    <property type="evidence" value="ECO:0007669"/>
    <property type="project" value="TreeGrafter"/>
</dbReference>
<feature type="compositionally biased region" description="Acidic residues" evidence="8">
    <location>
        <begin position="370"/>
        <end position="385"/>
    </location>
</feature>
<evidence type="ECO:0000256" key="5">
    <source>
        <dbReference type="ARBA" id="ARBA00022884"/>
    </source>
</evidence>
<dbReference type="GO" id="GO:0034476">
    <property type="term" value="P:U5 snRNA 3'-end processing"/>
    <property type="evidence" value="ECO:0007669"/>
    <property type="project" value="TreeGrafter"/>
</dbReference>
<evidence type="ECO:0000256" key="6">
    <source>
        <dbReference type="ARBA" id="ARBA00023242"/>
    </source>
</evidence>
<dbReference type="Pfam" id="PF03725">
    <property type="entry name" value="RNase_PH_C"/>
    <property type="match status" value="1"/>
</dbReference>
<dbReference type="InterPro" id="IPR001247">
    <property type="entry name" value="ExoRNase_PH_dom1"/>
</dbReference>
<dbReference type="PANTHER" id="PTHR11097:SF14">
    <property type="entry name" value="EXOSOME COMPLEX COMPONENT RRP45"/>
    <property type="match status" value="1"/>
</dbReference>
<evidence type="ECO:0000256" key="8">
    <source>
        <dbReference type="SAM" id="MobiDB-lite"/>
    </source>
</evidence>
<dbReference type="InterPro" id="IPR020568">
    <property type="entry name" value="Ribosomal_Su5_D2-typ_SF"/>
</dbReference>
<evidence type="ECO:0000313" key="12">
    <source>
        <dbReference type="Proteomes" id="UP000077202"/>
    </source>
</evidence>
<dbReference type="GO" id="GO:0071038">
    <property type="term" value="P:TRAMP-dependent tRNA surveillance pathway"/>
    <property type="evidence" value="ECO:0007669"/>
    <property type="project" value="TreeGrafter"/>
</dbReference>
<dbReference type="EMBL" id="LVLJ01000679">
    <property type="protein sequence ID" value="OAE33182.1"/>
    <property type="molecule type" value="Genomic_DNA"/>
</dbReference>
<dbReference type="GO" id="GO:0071035">
    <property type="term" value="P:nuclear polyadenylation-dependent rRNA catabolic process"/>
    <property type="evidence" value="ECO:0007669"/>
    <property type="project" value="TreeGrafter"/>
</dbReference>
<organism evidence="11 12">
    <name type="scientific">Marchantia polymorpha subsp. ruderalis</name>
    <dbReference type="NCBI Taxonomy" id="1480154"/>
    <lineage>
        <taxon>Eukaryota</taxon>
        <taxon>Viridiplantae</taxon>
        <taxon>Streptophyta</taxon>
        <taxon>Embryophyta</taxon>
        <taxon>Marchantiophyta</taxon>
        <taxon>Marchantiopsida</taxon>
        <taxon>Marchantiidae</taxon>
        <taxon>Marchantiales</taxon>
        <taxon>Marchantiaceae</taxon>
        <taxon>Marchantia</taxon>
    </lineage>
</organism>
<keyword evidence="4" id="KW-0963">Cytoplasm</keyword>
<evidence type="ECO:0000256" key="3">
    <source>
        <dbReference type="ARBA" id="ARBA00006678"/>
    </source>
</evidence>